<feature type="region of interest" description="Disordered" evidence="2">
    <location>
        <begin position="138"/>
        <end position="242"/>
    </location>
</feature>
<gene>
    <name evidence="4" type="ORF">B0T25DRAFT_180417</name>
</gene>
<keyword evidence="5" id="KW-1185">Reference proteome</keyword>
<evidence type="ECO:0000256" key="2">
    <source>
        <dbReference type="SAM" id="MobiDB-lite"/>
    </source>
</evidence>
<dbReference type="Pfam" id="PF24883">
    <property type="entry name" value="NPHP3_N"/>
    <property type="match status" value="1"/>
</dbReference>
<sequence>MAHHLAVVAPKDVGRALVTKFSFSAVRSNRQSTRDLLQCLIYQVLCLRPRTFGRVVGRDAGHVTNSLQVYLGAILAPHTDEPVVVVIDAVDEADSPASSLRVLWELQRLCRLKIIVTSRYGVELDNQARVYGATVTDLDLDRHPPSENTRRRARRDAEPDSGSSSWHGAGDGPFYQHHGNNTRPSSTGAFHKYADGPMSPGDAYNDNPESDTPTLPNQTSADAFDTASENGSGTPSIDQDSSTLLPWRLNRTGLICSKSLSIGFWNWRGSRAP</sequence>
<comment type="caution">
    <text evidence="4">The sequence shown here is derived from an EMBL/GenBank/DDBJ whole genome shotgun (WGS) entry which is preliminary data.</text>
</comment>
<reference evidence="4" key="1">
    <citation type="journal article" date="2023" name="Mol. Phylogenet. Evol.">
        <title>Genome-scale phylogeny and comparative genomics of the fungal order Sordariales.</title>
        <authorList>
            <person name="Hensen N."/>
            <person name="Bonometti L."/>
            <person name="Westerberg I."/>
            <person name="Brannstrom I.O."/>
            <person name="Guillou S."/>
            <person name="Cros-Aarteil S."/>
            <person name="Calhoun S."/>
            <person name="Haridas S."/>
            <person name="Kuo A."/>
            <person name="Mondo S."/>
            <person name="Pangilinan J."/>
            <person name="Riley R."/>
            <person name="LaButti K."/>
            <person name="Andreopoulos B."/>
            <person name="Lipzen A."/>
            <person name="Chen C."/>
            <person name="Yan M."/>
            <person name="Daum C."/>
            <person name="Ng V."/>
            <person name="Clum A."/>
            <person name="Steindorff A."/>
            <person name="Ohm R.A."/>
            <person name="Martin F."/>
            <person name="Silar P."/>
            <person name="Natvig D.O."/>
            <person name="Lalanne C."/>
            <person name="Gautier V."/>
            <person name="Ament-Velasquez S.L."/>
            <person name="Kruys A."/>
            <person name="Hutchinson M.I."/>
            <person name="Powell A.J."/>
            <person name="Barry K."/>
            <person name="Miller A.N."/>
            <person name="Grigoriev I.V."/>
            <person name="Debuchy R."/>
            <person name="Gladieux P."/>
            <person name="Hiltunen Thoren M."/>
            <person name="Johannesson H."/>
        </authorList>
    </citation>
    <scope>NUCLEOTIDE SEQUENCE</scope>
    <source>
        <strain evidence="4">CBS 955.72</strain>
    </source>
</reference>
<dbReference type="AlphaFoldDB" id="A0AAJ0HGJ1"/>
<evidence type="ECO:0000256" key="1">
    <source>
        <dbReference type="ARBA" id="ARBA00022737"/>
    </source>
</evidence>
<keyword evidence="1" id="KW-0677">Repeat</keyword>
<evidence type="ECO:0000313" key="5">
    <source>
        <dbReference type="Proteomes" id="UP001275084"/>
    </source>
</evidence>
<feature type="compositionally biased region" description="Polar residues" evidence="2">
    <location>
        <begin position="178"/>
        <end position="188"/>
    </location>
</feature>
<evidence type="ECO:0000259" key="3">
    <source>
        <dbReference type="Pfam" id="PF24883"/>
    </source>
</evidence>
<reference evidence="4" key="2">
    <citation type="submission" date="2023-06" db="EMBL/GenBank/DDBJ databases">
        <authorList>
            <consortium name="Lawrence Berkeley National Laboratory"/>
            <person name="Haridas S."/>
            <person name="Hensen N."/>
            <person name="Bonometti L."/>
            <person name="Westerberg I."/>
            <person name="Brannstrom I.O."/>
            <person name="Guillou S."/>
            <person name="Cros-Aarteil S."/>
            <person name="Calhoun S."/>
            <person name="Kuo A."/>
            <person name="Mondo S."/>
            <person name="Pangilinan J."/>
            <person name="Riley R."/>
            <person name="Labutti K."/>
            <person name="Andreopoulos B."/>
            <person name="Lipzen A."/>
            <person name="Chen C."/>
            <person name="Yanf M."/>
            <person name="Daum C."/>
            <person name="Ng V."/>
            <person name="Clum A."/>
            <person name="Steindorff A."/>
            <person name="Ohm R."/>
            <person name="Martin F."/>
            <person name="Silar P."/>
            <person name="Natvig D."/>
            <person name="Lalanne C."/>
            <person name="Gautier V."/>
            <person name="Ament-Velasquez S.L."/>
            <person name="Kruys A."/>
            <person name="Hutchinson M.I."/>
            <person name="Powell A.J."/>
            <person name="Barry K."/>
            <person name="Miller A.N."/>
            <person name="Grigoriev I.V."/>
            <person name="Debuchy R."/>
            <person name="Gladieux P."/>
            <person name="Thoren M.H."/>
            <person name="Johannesson H."/>
        </authorList>
    </citation>
    <scope>NUCLEOTIDE SEQUENCE</scope>
    <source>
        <strain evidence="4">CBS 955.72</strain>
    </source>
</reference>
<evidence type="ECO:0000313" key="4">
    <source>
        <dbReference type="EMBL" id="KAK3352242.1"/>
    </source>
</evidence>
<protein>
    <recommendedName>
        <fullName evidence="3">Nephrocystin 3-like N-terminal domain-containing protein</fullName>
    </recommendedName>
</protein>
<name>A0AAJ0HGJ1_9PEZI</name>
<accession>A0AAJ0HGJ1</accession>
<organism evidence="4 5">
    <name type="scientific">Lasiosphaeria hispida</name>
    <dbReference type="NCBI Taxonomy" id="260671"/>
    <lineage>
        <taxon>Eukaryota</taxon>
        <taxon>Fungi</taxon>
        <taxon>Dikarya</taxon>
        <taxon>Ascomycota</taxon>
        <taxon>Pezizomycotina</taxon>
        <taxon>Sordariomycetes</taxon>
        <taxon>Sordariomycetidae</taxon>
        <taxon>Sordariales</taxon>
        <taxon>Lasiosphaeriaceae</taxon>
        <taxon>Lasiosphaeria</taxon>
    </lineage>
</organism>
<dbReference type="EMBL" id="JAUIQD010000004">
    <property type="protein sequence ID" value="KAK3352242.1"/>
    <property type="molecule type" value="Genomic_DNA"/>
</dbReference>
<feature type="compositionally biased region" description="Basic and acidic residues" evidence="2">
    <location>
        <begin position="139"/>
        <end position="158"/>
    </location>
</feature>
<proteinExistence type="predicted"/>
<feature type="domain" description="Nephrocystin 3-like N-terminal" evidence="3">
    <location>
        <begin position="18"/>
        <end position="119"/>
    </location>
</feature>
<dbReference type="InterPro" id="IPR056884">
    <property type="entry name" value="NPHP3-like_N"/>
</dbReference>
<feature type="compositionally biased region" description="Polar residues" evidence="2">
    <location>
        <begin position="210"/>
        <end position="242"/>
    </location>
</feature>
<dbReference type="Proteomes" id="UP001275084">
    <property type="component" value="Unassembled WGS sequence"/>
</dbReference>